<comment type="caution">
    <text evidence="1">The sequence shown here is derived from an EMBL/GenBank/DDBJ whole genome shotgun (WGS) entry which is preliminary data.</text>
</comment>
<evidence type="ECO:0000313" key="2">
    <source>
        <dbReference type="Proteomes" id="UP000789901"/>
    </source>
</evidence>
<sequence>KNQRGAALQNVHSSIWKVFSRERLPLFKSTASAAEIIRWKESPQVDDCYHALFEKNSEGFFGSLSSQELLSA</sequence>
<reference evidence="1 2" key="1">
    <citation type="submission" date="2021-06" db="EMBL/GenBank/DDBJ databases">
        <authorList>
            <person name="Kallberg Y."/>
            <person name="Tangrot J."/>
            <person name="Rosling A."/>
        </authorList>
    </citation>
    <scope>NUCLEOTIDE SEQUENCE [LARGE SCALE GENOMIC DNA]</scope>
    <source>
        <strain evidence="1 2">120-4 pot B 10/14</strain>
    </source>
</reference>
<feature type="non-terminal residue" evidence="1">
    <location>
        <position position="1"/>
    </location>
</feature>
<proteinExistence type="predicted"/>
<keyword evidence="2" id="KW-1185">Reference proteome</keyword>
<accession>A0ABN7XIG8</accession>
<dbReference type="Proteomes" id="UP000789901">
    <property type="component" value="Unassembled WGS sequence"/>
</dbReference>
<feature type="non-terminal residue" evidence="1">
    <location>
        <position position="72"/>
    </location>
</feature>
<organism evidence="1 2">
    <name type="scientific">Gigaspora margarita</name>
    <dbReference type="NCBI Taxonomy" id="4874"/>
    <lineage>
        <taxon>Eukaryota</taxon>
        <taxon>Fungi</taxon>
        <taxon>Fungi incertae sedis</taxon>
        <taxon>Mucoromycota</taxon>
        <taxon>Glomeromycotina</taxon>
        <taxon>Glomeromycetes</taxon>
        <taxon>Diversisporales</taxon>
        <taxon>Gigasporaceae</taxon>
        <taxon>Gigaspora</taxon>
    </lineage>
</organism>
<gene>
    <name evidence="1" type="ORF">GMARGA_LOCUS43883</name>
</gene>
<name>A0ABN7XIG8_GIGMA</name>
<evidence type="ECO:0000313" key="1">
    <source>
        <dbReference type="EMBL" id="CAG8855062.1"/>
    </source>
</evidence>
<protein>
    <submittedName>
        <fullName evidence="1">3928_t:CDS:1</fullName>
    </submittedName>
</protein>
<dbReference type="EMBL" id="CAJVQB010145505">
    <property type="protein sequence ID" value="CAG8855062.1"/>
    <property type="molecule type" value="Genomic_DNA"/>
</dbReference>